<keyword evidence="2" id="KW-1185">Reference proteome</keyword>
<reference evidence="1 2" key="1">
    <citation type="submission" date="2021-08" db="EMBL/GenBank/DDBJ databases">
        <title>Draft Genome Sequence of Phanerochaete sordida strain YK-624.</title>
        <authorList>
            <person name="Mori T."/>
            <person name="Dohra H."/>
            <person name="Suzuki T."/>
            <person name="Kawagishi H."/>
            <person name="Hirai H."/>
        </authorList>
    </citation>
    <scope>NUCLEOTIDE SEQUENCE [LARGE SCALE GENOMIC DNA]</scope>
    <source>
        <strain evidence="1 2">YK-624</strain>
    </source>
</reference>
<dbReference type="EMBL" id="BPQB01000031">
    <property type="protein sequence ID" value="GJE93207.1"/>
    <property type="molecule type" value="Genomic_DNA"/>
</dbReference>
<gene>
    <name evidence="1" type="ORF">PsYK624_093660</name>
</gene>
<sequence length="68" mass="7202">MSDAATNPPVRILPSKSSTIAPQEAYTRIATFLEEFQQRSTPLSGGDATVPAQLSKLAAALREEQGGE</sequence>
<dbReference type="AlphaFoldDB" id="A0A9P3LGL2"/>
<organism evidence="1 2">
    <name type="scientific">Phanerochaete sordida</name>
    <dbReference type="NCBI Taxonomy" id="48140"/>
    <lineage>
        <taxon>Eukaryota</taxon>
        <taxon>Fungi</taxon>
        <taxon>Dikarya</taxon>
        <taxon>Basidiomycota</taxon>
        <taxon>Agaricomycotina</taxon>
        <taxon>Agaricomycetes</taxon>
        <taxon>Polyporales</taxon>
        <taxon>Phanerochaetaceae</taxon>
        <taxon>Phanerochaete</taxon>
    </lineage>
</organism>
<accession>A0A9P3LGL2</accession>
<comment type="caution">
    <text evidence="1">The sequence shown here is derived from an EMBL/GenBank/DDBJ whole genome shotgun (WGS) entry which is preliminary data.</text>
</comment>
<evidence type="ECO:0000313" key="1">
    <source>
        <dbReference type="EMBL" id="GJE93207.1"/>
    </source>
</evidence>
<evidence type="ECO:0000313" key="2">
    <source>
        <dbReference type="Proteomes" id="UP000703269"/>
    </source>
</evidence>
<dbReference type="Proteomes" id="UP000703269">
    <property type="component" value="Unassembled WGS sequence"/>
</dbReference>
<proteinExistence type="predicted"/>
<protein>
    <submittedName>
        <fullName evidence="1">Uncharacterized protein</fullName>
    </submittedName>
</protein>
<name>A0A9P3LGL2_9APHY</name>
<dbReference type="OrthoDB" id="3017409at2759"/>